<proteinExistence type="predicted"/>
<reference evidence="1 2" key="1">
    <citation type="submission" date="2018-04" db="EMBL/GenBank/DDBJ databases">
        <title>Novel Campyloabacter and Helicobacter Species and Strains.</title>
        <authorList>
            <person name="Mannion A.J."/>
            <person name="Shen Z."/>
            <person name="Fox J.G."/>
        </authorList>
    </citation>
    <scope>NUCLEOTIDE SEQUENCE [LARGE SCALE GENOMIC DNA]</scope>
    <source>
        <strain evidence="1 2">MIT 17-337</strain>
    </source>
</reference>
<dbReference type="EMBL" id="NXLQ01000118">
    <property type="protein sequence ID" value="RDU59694.1"/>
    <property type="molecule type" value="Genomic_DNA"/>
</dbReference>
<sequence length="156" mass="18111">MKKLALTIGLIFCFYVQLHANSIEIECSKSMTCDDDYECNIEKCLIKNAKNLKEALLYDIKREVEKNRENSIGISMAYQAMLQLDLFNGQKDYNVSVKVDHGIDECRLGSCIESYDLTIEKMDENEIKLIYAIFSIYEKTYRKTKDGIEVITENYI</sequence>
<dbReference type="Proteomes" id="UP000256379">
    <property type="component" value="Unassembled WGS sequence"/>
</dbReference>
<gene>
    <name evidence="1" type="ORF">CQA53_11285</name>
</gene>
<protein>
    <submittedName>
        <fullName evidence="1">Uncharacterized protein</fullName>
    </submittedName>
</protein>
<comment type="caution">
    <text evidence="1">The sequence shown here is derived from an EMBL/GenBank/DDBJ whole genome shotgun (WGS) entry which is preliminary data.</text>
</comment>
<evidence type="ECO:0000313" key="1">
    <source>
        <dbReference type="EMBL" id="RDU59694.1"/>
    </source>
</evidence>
<accession>A0A3D8I4K8</accession>
<organism evidence="1 2">
    <name type="scientific">Helicobacter didelphidarum</name>
    <dbReference type="NCBI Taxonomy" id="2040648"/>
    <lineage>
        <taxon>Bacteria</taxon>
        <taxon>Pseudomonadati</taxon>
        <taxon>Campylobacterota</taxon>
        <taxon>Epsilonproteobacteria</taxon>
        <taxon>Campylobacterales</taxon>
        <taxon>Helicobacteraceae</taxon>
        <taxon>Helicobacter</taxon>
    </lineage>
</organism>
<name>A0A3D8I4K8_9HELI</name>
<dbReference type="AlphaFoldDB" id="A0A3D8I4K8"/>
<keyword evidence="2" id="KW-1185">Reference proteome</keyword>
<evidence type="ECO:0000313" key="2">
    <source>
        <dbReference type="Proteomes" id="UP000256379"/>
    </source>
</evidence>